<organism evidence="1">
    <name type="scientific">Rhodanobacter sp. FW102-FHT14D07</name>
    <dbReference type="NCBI Taxonomy" id="3351462"/>
    <lineage>
        <taxon>Bacteria</taxon>
        <taxon>Pseudomonadati</taxon>
        <taxon>Pseudomonadota</taxon>
        <taxon>Gammaproteobacteria</taxon>
        <taxon>Lysobacterales</taxon>
        <taxon>Rhodanobacteraceae</taxon>
        <taxon>Rhodanobacter</taxon>
    </lineage>
</organism>
<gene>
    <name evidence="1" type="ORF">ACFYG5_01940</name>
</gene>
<proteinExistence type="predicted"/>
<name>A0AB74UW33_9GAMM</name>
<sequence length="88" mass="10486">MITNHTDIIQAGKEVGLRLEPHDGGYRMGYAANTEGFWIDWIPAERIESVIERFRRGIEEERERVTAPVIRARYWQEREREITKIMIQ</sequence>
<evidence type="ECO:0000313" key="1">
    <source>
        <dbReference type="EMBL" id="XIA18927.1"/>
    </source>
</evidence>
<dbReference type="EMBL" id="CP170721">
    <property type="protein sequence ID" value="XIA18927.1"/>
    <property type="molecule type" value="Genomic_DNA"/>
</dbReference>
<reference evidence="1" key="1">
    <citation type="submission" date="2024-10" db="EMBL/GenBank/DDBJ databases">
        <authorList>
            <person name="Lesea H.P."/>
            <person name="Kuehl J.V."/>
            <person name="Chandonia J.-M."/>
        </authorList>
    </citation>
    <scope>NUCLEOTIDE SEQUENCE</scope>
    <source>
        <strain evidence="1">FW102-FHT14D07</strain>
    </source>
</reference>
<dbReference type="RefSeq" id="WP_395119884.1">
    <property type="nucleotide sequence ID" value="NZ_CP170721.1"/>
</dbReference>
<dbReference type="AlphaFoldDB" id="A0AB74UW33"/>
<accession>A0AB74UW33</accession>
<protein>
    <submittedName>
        <fullName evidence="1">Uncharacterized protein</fullName>
    </submittedName>
</protein>